<dbReference type="SUPFAM" id="SSF52540">
    <property type="entry name" value="P-loop containing nucleoside triphosphate hydrolases"/>
    <property type="match status" value="1"/>
</dbReference>
<dbReference type="OMA" id="VVAVWGP"/>
<gene>
    <name evidence="2" type="ORF">NCTC11820_00295</name>
</gene>
<dbReference type="InterPro" id="IPR027417">
    <property type="entry name" value="P-loop_NTPase"/>
</dbReference>
<evidence type="ECO:0000313" key="2">
    <source>
        <dbReference type="EMBL" id="SQB63514.1"/>
    </source>
</evidence>
<dbReference type="Proteomes" id="UP000250245">
    <property type="component" value="Unassembled WGS sequence"/>
</dbReference>
<name>A0A2X2YHD8_9ACTO</name>
<proteinExistence type="predicted"/>
<evidence type="ECO:0000313" key="3">
    <source>
        <dbReference type="Proteomes" id="UP000250245"/>
    </source>
</evidence>
<organism evidence="2 3">
    <name type="scientific">Mobiluncus curtisii</name>
    <dbReference type="NCBI Taxonomy" id="2051"/>
    <lineage>
        <taxon>Bacteria</taxon>
        <taxon>Bacillati</taxon>
        <taxon>Actinomycetota</taxon>
        <taxon>Actinomycetes</taxon>
        <taxon>Actinomycetales</taxon>
        <taxon>Actinomycetaceae</taxon>
        <taxon>Mobiluncus</taxon>
    </lineage>
</organism>
<evidence type="ECO:0000256" key="1">
    <source>
        <dbReference type="SAM" id="MobiDB-lite"/>
    </source>
</evidence>
<feature type="region of interest" description="Disordered" evidence="1">
    <location>
        <begin position="417"/>
        <end position="441"/>
    </location>
</feature>
<dbReference type="Gene3D" id="3.40.50.300">
    <property type="entry name" value="P-loop containing nucleotide triphosphate hydrolases"/>
    <property type="match status" value="1"/>
</dbReference>
<accession>A0A2X2YHD8</accession>
<protein>
    <submittedName>
        <fullName evidence="2">Flp pilus assembly protein, ATPase CpaE</fullName>
    </submittedName>
</protein>
<feature type="compositionally biased region" description="Basic and acidic residues" evidence="1">
    <location>
        <begin position="422"/>
        <end position="441"/>
    </location>
</feature>
<dbReference type="RefSeq" id="WP_013188744.1">
    <property type="nucleotide sequence ID" value="NZ_CP068112.1"/>
</dbReference>
<reference evidence="2 3" key="1">
    <citation type="submission" date="2018-06" db="EMBL/GenBank/DDBJ databases">
        <authorList>
            <consortium name="Pathogen Informatics"/>
            <person name="Doyle S."/>
        </authorList>
    </citation>
    <scope>NUCLEOTIDE SEQUENCE [LARGE SCALE GENOMIC DNA]</scope>
    <source>
        <strain evidence="2 3">NCTC11820</strain>
    </source>
</reference>
<sequence length="441" mass="47986">MSFIGVATCLHPDLEADIIRTIESDSLPLQVIRRCRDATELLSIAKAHLVQLVAVDTEMLELEGATVQELTAENVAVIAFAPLEDVDQLNSCGGISVLAKADPRVEELEQSEAARLLSQMMSILMPPPPPNPREEFSNDNAEMAGSIGQIIAFWGPVGAPGKSTLALNIASRLRNYGRVLLVDADTVESSLVQMLGIALDTSGVVTGCRLAEQGKLKPESFPQLVNRVGFGVDLLTGLTKAERWREVGQHALSALLEMARINYRWILVDLASGTDDQSDLLAAMGPTRYGATLGALDVADLVVEVGLADPVGIRRLLVNHNWAREQELWNCPTLAVVNRGRASVGGANWRNSIVNVVAASVPNLPVAVVREAGEDFDRALIAACDVMTVNPRAGVLEDLERVQNEIFKQLGLLPRRGSRRNRPGENKLWKFKRGEQKEYKK</sequence>
<dbReference type="EMBL" id="UASJ01000001">
    <property type="protein sequence ID" value="SQB63514.1"/>
    <property type="molecule type" value="Genomic_DNA"/>
</dbReference>
<dbReference type="AlphaFoldDB" id="A0A2X2YHD8"/>
<dbReference type="GeneID" id="55564554"/>